<dbReference type="AlphaFoldDB" id="A0A1H6FFC3"/>
<dbReference type="PANTHER" id="PTHR35579">
    <property type="entry name" value="CRISPR SYSTEM CMS ENDORIBONUCLEASE CSM3"/>
    <property type="match status" value="1"/>
</dbReference>
<feature type="domain" description="CRISPR type III-associated protein" evidence="2">
    <location>
        <begin position="267"/>
        <end position="426"/>
    </location>
</feature>
<feature type="domain" description="CRISPR type III-associated protein" evidence="2">
    <location>
        <begin position="16"/>
        <end position="198"/>
    </location>
</feature>
<dbReference type="Proteomes" id="UP000236724">
    <property type="component" value="Unassembled WGS sequence"/>
</dbReference>
<gene>
    <name evidence="3" type="ORF">MBHS_04655</name>
</gene>
<accession>A0A1H6FFC3</accession>
<reference evidence="3 4" key="1">
    <citation type="submission" date="2016-10" db="EMBL/GenBank/DDBJ databases">
        <authorList>
            <person name="de Groot N.N."/>
        </authorList>
    </citation>
    <scope>NUCLEOTIDE SEQUENCE [LARGE SCALE GENOMIC DNA]</scope>
    <source>
        <strain evidence="3">MBHS1</strain>
    </source>
</reference>
<evidence type="ECO:0000259" key="2">
    <source>
        <dbReference type="Pfam" id="PF03787"/>
    </source>
</evidence>
<keyword evidence="4" id="KW-1185">Reference proteome</keyword>
<dbReference type="GO" id="GO:0051607">
    <property type="term" value="P:defense response to virus"/>
    <property type="evidence" value="ECO:0007669"/>
    <property type="project" value="UniProtKB-KW"/>
</dbReference>
<sequence>MNSAKIYPRICIQGRLQTTSNLHIGTGDLAAVTQRGQAGDLQYNTICRDVQQKPLLPAAGLRGFLVNHAQHLPELLQQKLFGYSKQNQKAGQAGLLSVYDGRWLNAPREISRLPAWYPQHATSLRAYVSLDPVTATAQEHKLFNIEYVPAGTDFLCQFELQQVSHEDTIQFLQLLRHWNGNAESAIGSGISKGWGRMSWHLEQVQKLESDHLKNWLLGKPDTALDYQDLGSRDLTDKPPTNENSFHFSLHAQSPFLVNDPGLVSADNGEPKLEYSRTPDGRALIPATSLRGWLRQQARKILCTLLAAQGHAPDIVNQQADTLLDDMLGRTGKRSLLWFDDAISTTQADEQLQVFNAVDRFSGGVADSKLYNIKAVADAELKACIYCPSWAKLEYWQKALLLFILRDTLEGDLVLGWGKSRGYGRFNIHFKIEAQAITSWNDLKQHLQTTGKIKQVNVYIDALQLKIRGNT</sequence>
<dbReference type="InterPro" id="IPR005537">
    <property type="entry name" value="RAMP_III_fam"/>
</dbReference>
<evidence type="ECO:0000256" key="1">
    <source>
        <dbReference type="ARBA" id="ARBA00023118"/>
    </source>
</evidence>
<name>A0A1H6FFC3_9GAMM</name>
<dbReference type="InterPro" id="IPR052216">
    <property type="entry name" value="CRISPR_Csm3_endoribonuclease"/>
</dbReference>
<organism evidence="3 4">
    <name type="scientific">Candidatus Venteria ishoeyi</name>
    <dbReference type="NCBI Taxonomy" id="1899563"/>
    <lineage>
        <taxon>Bacteria</taxon>
        <taxon>Pseudomonadati</taxon>
        <taxon>Pseudomonadota</taxon>
        <taxon>Gammaproteobacteria</taxon>
        <taxon>Thiotrichales</taxon>
        <taxon>Thiotrichaceae</taxon>
        <taxon>Venteria</taxon>
    </lineage>
</organism>
<proteinExistence type="predicted"/>
<protein>
    <submittedName>
        <fullName evidence="3">RAMP superfamily protein</fullName>
    </submittedName>
</protein>
<evidence type="ECO:0000313" key="3">
    <source>
        <dbReference type="EMBL" id="SEH08762.1"/>
    </source>
</evidence>
<dbReference type="Pfam" id="PF03787">
    <property type="entry name" value="RAMPs"/>
    <property type="match status" value="2"/>
</dbReference>
<dbReference type="CDD" id="cd09726">
    <property type="entry name" value="RAMP_I_III"/>
    <property type="match status" value="1"/>
</dbReference>
<keyword evidence="1" id="KW-0051">Antiviral defense</keyword>
<dbReference type="OrthoDB" id="9789361at2"/>
<dbReference type="RefSeq" id="WP_103922276.1">
    <property type="nucleotide sequence ID" value="NZ_FMSV02000556.1"/>
</dbReference>
<evidence type="ECO:0000313" key="4">
    <source>
        <dbReference type="Proteomes" id="UP000236724"/>
    </source>
</evidence>
<dbReference type="PANTHER" id="PTHR35579:SF3">
    <property type="entry name" value="CRISPR SYSTEM CMS ENDORIBONUCLEASE CSM3"/>
    <property type="match status" value="1"/>
</dbReference>
<dbReference type="EMBL" id="FMSV02000556">
    <property type="protein sequence ID" value="SEH08762.1"/>
    <property type="molecule type" value="Genomic_DNA"/>
</dbReference>